<organism evidence="29 30">
    <name type="scientific">Dokdonella koreensis DS-123</name>
    <dbReference type="NCBI Taxonomy" id="1300342"/>
    <lineage>
        <taxon>Bacteria</taxon>
        <taxon>Pseudomonadati</taxon>
        <taxon>Pseudomonadota</taxon>
        <taxon>Gammaproteobacteria</taxon>
        <taxon>Lysobacterales</taxon>
        <taxon>Rhodanobacteraceae</taxon>
        <taxon>Dokdonella</taxon>
    </lineage>
</organism>
<evidence type="ECO:0000256" key="9">
    <source>
        <dbReference type="ARBA" id="ARBA00022670"/>
    </source>
</evidence>
<evidence type="ECO:0000256" key="13">
    <source>
        <dbReference type="ARBA" id="ARBA00022960"/>
    </source>
</evidence>
<dbReference type="KEGG" id="dko:I596_3026"/>
<dbReference type="STRING" id="1300342.I596_3026"/>
<gene>
    <name evidence="29" type="ORF">I596_3026</name>
</gene>
<keyword evidence="30" id="KW-1185">Reference proteome</keyword>
<dbReference type="InterPro" id="IPR028166">
    <property type="entry name" value="UB2H"/>
</dbReference>
<evidence type="ECO:0000256" key="10">
    <source>
        <dbReference type="ARBA" id="ARBA00022676"/>
    </source>
</evidence>
<keyword evidence="10 23" id="KW-0328">Glycosyltransferase</keyword>
<keyword evidence="13 23" id="KW-0133">Cell shape</keyword>
<dbReference type="Pfam" id="PF14814">
    <property type="entry name" value="UB2H"/>
    <property type="match status" value="1"/>
</dbReference>
<evidence type="ECO:0000256" key="19">
    <source>
        <dbReference type="ARBA" id="ARBA00032454"/>
    </source>
</evidence>
<dbReference type="PIRSF" id="PIRSF002799">
    <property type="entry name" value="PBP_1b"/>
    <property type="match status" value="1"/>
</dbReference>
<evidence type="ECO:0000256" key="4">
    <source>
        <dbReference type="ARBA" id="ARBA00007090"/>
    </source>
</evidence>
<evidence type="ECO:0000256" key="23">
    <source>
        <dbReference type="PIRNR" id="PIRNR002799"/>
    </source>
</evidence>
<keyword evidence="25" id="KW-1133">Transmembrane helix</keyword>
<evidence type="ECO:0000256" key="6">
    <source>
        <dbReference type="ARBA" id="ARBA00018637"/>
    </source>
</evidence>
<evidence type="ECO:0000259" key="28">
    <source>
        <dbReference type="Pfam" id="PF14814"/>
    </source>
</evidence>
<comment type="subcellular location">
    <subcellularLocation>
        <location evidence="2">Cell membrane</location>
    </subcellularLocation>
</comment>
<evidence type="ECO:0000256" key="11">
    <source>
        <dbReference type="ARBA" id="ARBA00022679"/>
    </source>
</evidence>
<evidence type="ECO:0000256" key="8">
    <source>
        <dbReference type="ARBA" id="ARBA00022645"/>
    </source>
</evidence>
<dbReference type="Proteomes" id="UP000076830">
    <property type="component" value="Chromosome"/>
</dbReference>
<dbReference type="PANTHER" id="PTHR32282">
    <property type="entry name" value="BINDING PROTEIN TRANSPEPTIDASE, PUTATIVE-RELATED"/>
    <property type="match status" value="1"/>
</dbReference>
<feature type="transmembrane region" description="Helical" evidence="25">
    <location>
        <begin position="20"/>
        <end position="38"/>
    </location>
</feature>
<dbReference type="InterPro" id="IPR012338">
    <property type="entry name" value="Beta-lactam/transpept-like"/>
</dbReference>
<keyword evidence="17" id="KW-0511">Multifunctional enzyme</keyword>
<dbReference type="GO" id="GO:0008658">
    <property type="term" value="F:penicillin binding"/>
    <property type="evidence" value="ECO:0007669"/>
    <property type="project" value="UniProtKB-UniRule"/>
</dbReference>
<evidence type="ECO:0000256" key="12">
    <source>
        <dbReference type="ARBA" id="ARBA00022801"/>
    </source>
</evidence>
<evidence type="ECO:0000256" key="22">
    <source>
        <dbReference type="NCBIfam" id="TIGR02071"/>
    </source>
</evidence>
<evidence type="ECO:0000256" key="21">
    <source>
        <dbReference type="ARBA" id="ARBA00049902"/>
    </source>
</evidence>
<dbReference type="InterPro" id="IPR001460">
    <property type="entry name" value="PCN-bd_Tpept"/>
</dbReference>
<feature type="active site" description="Acyl-ester intermediate; for transpeptidase activity" evidence="24">
    <location>
        <position position="460"/>
    </location>
</feature>
<dbReference type="GO" id="GO:0071555">
    <property type="term" value="P:cell wall organization"/>
    <property type="evidence" value="ECO:0007669"/>
    <property type="project" value="UniProtKB-UniRule"/>
</dbReference>
<evidence type="ECO:0000256" key="14">
    <source>
        <dbReference type="ARBA" id="ARBA00022984"/>
    </source>
</evidence>
<dbReference type="InterPro" id="IPR011813">
    <property type="entry name" value="PBP_1b"/>
</dbReference>
<dbReference type="InterPro" id="IPR036950">
    <property type="entry name" value="PBP_transglycosylase"/>
</dbReference>
<dbReference type="GO" id="GO:0006508">
    <property type="term" value="P:proteolysis"/>
    <property type="evidence" value="ECO:0007669"/>
    <property type="project" value="UniProtKB-KW"/>
</dbReference>
<comment type="pathway">
    <text evidence="3 23">Cell wall biogenesis; peptidoglycan biosynthesis.</text>
</comment>
<evidence type="ECO:0000313" key="29">
    <source>
        <dbReference type="EMBL" id="ANB19018.1"/>
    </source>
</evidence>
<dbReference type="InterPro" id="IPR001264">
    <property type="entry name" value="Glyco_trans_51"/>
</dbReference>
<dbReference type="NCBIfam" id="TIGR02071">
    <property type="entry name" value="PBP_1b"/>
    <property type="match status" value="1"/>
</dbReference>
<dbReference type="GO" id="GO:0030288">
    <property type="term" value="C:outer membrane-bounded periplasmic space"/>
    <property type="evidence" value="ECO:0007669"/>
    <property type="project" value="TreeGrafter"/>
</dbReference>
<dbReference type="GO" id="GO:0008955">
    <property type="term" value="F:peptidoglycan glycosyltransferase activity"/>
    <property type="evidence" value="ECO:0007669"/>
    <property type="project" value="UniProtKB-UniRule"/>
</dbReference>
<dbReference type="EMBL" id="CP015249">
    <property type="protein sequence ID" value="ANB19018.1"/>
    <property type="molecule type" value="Genomic_DNA"/>
</dbReference>
<dbReference type="SUPFAM" id="SSF56601">
    <property type="entry name" value="beta-lactamase/transpeptidase-like"/>
    <property type="match status" value="1"/>
</dbReference>
<keyword evidence="7" id="KW-1003">Cell membrane</keyword>
<dbReference type="Pfam" id="PF00912">
    <property type="entry name" value="Transgly"/>
    <property type="match status" value="1"/>
</dbReference>
<evidence type="ECO:0000256" key="25">
    <source>
        <dbReference type="SAM" id="Phobius"/>
    </source>
</evidence>
<dbReference type="PANTHER" id="PTHR32282:SF11">
    <property type="entry name" value="PENICILLIN-BINDING PROTEIN 1B"/>
    <property type="match status" value="1"/>
</dbReference>
<dbReference type="Gene3D" id="3.30.2060.10">
    <property type="entry name" value="Penicillin-binding protein 1b domain"/>
    <property type="match status" value="1"/>
</dbReference>
<keyword evidence="9" id="KW-0645">Protease</keyword>
<evidence type="ECO:0000256" key="5">
    <source>
        <dbReference type="ARBA" id="ARBA00007739"/>
    </source>
</evidence>
<dbReference type="Pfam" id="PF00905">
    <property type="entry name" value="Transpeptidase"/>
    <property type="match status" value="1"/>
</dbReference>
<dbReference type="UniPathway" id="UPA00219"/>
<proteinExistence type="inferred from homology"/>
<feature type="domain" description="Bifunctional transglycosylase second" evidence="28">
    <location>
        <begin position="64"/>
        <end position="148"/>
    </location>
</feature>
<dbReference type="GO" id="GO:0005886">
    <property type="term" value="C:plasma membrane"/>
    <property type="evidence" value="ECO:0007669"/>
    <property type="project" value="UniProtKB-SubCell"/>
</dbReference>
<comment type="similarity">
    <text evidence="5 23">In the N-terminal section; belongs to the glycosyltransferase 51 family.</text>
</comment>
<feature type="active site" description="Proton donor; for transglycosylase activity" evidence="24">
    <location>
        <position position="184"/>
    </location>
</feature>
<keyword evidence="11 23" id="KW-0808">Transferase</keyword>
<dbReference type="InterPro" id="IPR023346">
    <property type="entry name" value="Lysozyme-like_dom_sf"/>
</dbReference>
<keyword evidence="25" id="KW-0812">Transmembrane</keyword>
<evidence type="ECO:0000313" key="30">
    <source>
        <dbReference type="Proteomes" id="UP000076830"/>
    </source>
</evidence>
<comment type="function">
    <text evidence="1 23">Cell wall formation. Synthesis of cross-linked peptidoglycan from the lipid intermediates. The enzyme has a penicillin-insensitive transglycosylase N-terminal domain (formation of linear glycan strands) and a penicillin-sensitive transpeptidase C-terminal domain (cross-linking of the peptide subunits).</text>
</comment>
<accession>A0A160DWK8</accession>
<dbReference type="Gene3D" id="1.10.3810.10">
    <property type="entry name" value="Biosynthetic peptidoglycan transglycosylase-like"/>
    <property type="match status" value="1"/>
</dbReference>
<protein>
    <recommendedName>
        <fullName evidence="6 22">Penicillin-binding protein 1B</fullName>
        <shortName evidence="23">PBP-1b</shortName>
        <shortName evidence="23">PBP1b</shortName>
    </recommendedName>
    <alternativeName>
        <fullName evidence="19 23">Murein polymerase</fullName>
    </alternativeName>
</protein>
<dbReference type="GO" id="GO:0009274">
    <property type="term" value="C:peptidoglycan-based cell wall"/>
    <property type="evidence" value="ECO:0007669"/>
    <property type="project" value="UniProtKB-UniRule"/>
</dbReference>
<dbReference type="PATRIC" id="fig|1300342.3.peg.2952"/>
<keyword evidence="12" id="KW-0378">Hydrolase</keyword>
<comment type="similarity">
    <text evidence="4 23">In the C-terminal section; belongs to the transpeptidase family.</text>
</comment>
<keyword evidence="18 23" id="KW-0961">Cell wall biogenesis/degradation</keyword>
<keyword evidence="14 23" id="KW-0573">Peptidoglycan synthesis</keyword>
<evidence type="ECO:0000256" key="18">
    <source>
        <dbReference type="ARBA" id="ARBA00023316"/>
    </source>
</evidence>
<evidence type="ECO:0000256" key="2">
    <source>
        <dbReference type="ARBA" id="ARBA00004236"/>
    </source>
</evidence>
<name>A0A160DWK8_9GAMM</name>
<keyword evidence="15 25" id="KW-0472">Membrane</keyword>
<comment type="catalytic activity">
    <reaction evidence="21">
        <text>[GlcNAc-(1-&gt;4)-Mur2Ac(oyl-L-Ala-gamma-D-Glu-L-Lys-D-Ala-D-Ala)](n)-di-trans,octa-cis-undecaprenyl diphosphate + beta-D-GlcNAc-(1-&gt;4)-Mur2Ac(oyl-L-Ala-gamma-D-Glu-L-Lys-D-Ala-D-Ala)-di-trans,octa-cis-undecaprenyl diphosphate = [GlcNAc-(1-&gt;4)-Mur2Ac(oyl-L-Ala-gamma-D-Glu-L-Lys-D-Ala-D-Ala)](n+1)-di-trans,octa-cis-undecaprenyl diphosphate + di-trans,octa-cis-undecaprenyl diphosphate + H(+)</text>
        <dbReference type="Rhea" id="RHEA:23708"/>
        <dbReference type="Rhea" id="RHEA-COMP:9602"/>
        <dbReference type="Rhea" id="RHEA-COMP:9603"/>
        <dbReference type="ChEBI" id="CHEBI:15378"/>
        <dbReference type="ChEBI" id="CHEBI:58405"/>
        <dbReference type="ChEBI" id="CHEBI:60033"/>
        <dbReference type="ChEBI" id="CHEBI:78435"/>
        <dbReference type="EC" id="2.4.99.28"/>
    </reaction>
</comment>
<feature type="domain" description="Glycosyl transferase family 51" evidence="27">
    <location>
        <begin position="155"/>
        <end position="330"/>
    </location>
</feature>
<dbReference type="SUPFAM" id="SSF53955">
    <property type="entry name" value="Lysozyme-like"/>
    <property type="match status" value="1"/>
</dbReference>
<dbReference type="GO" id="GO:0008360">
    <property type="term" value="P:regulation of cell shape"/>
    <property type="evidence" value="ECO:0007669"/>
    <property type="project" value="UniProtKB-UniRule"/>
</dbReference>
<dbReference type="Gene3D" id="3.40.710.10">
    <property type="entry name" value="DD-peptidase/beta-lactamase superfamily"/>
    <property type="match status" value="1"/>
</dbReference>
<sequence>MLSGLFSVIAWAWRWLRAPFLLALGAAIGFLGPYLFILDRQVRSRFDDLSWQIPSRVYARPLELRQGLPLDPETLVMELDAARYRAEAGARQAGTYARDGARFTIARRGFVWLDGRERERRIAVTLSGGRVGALADADSGQAIGPVRLEPARIATLYGSEQEERRILSLGEAPPLLVAGLQAVEDRDFKSHHGIDSAAILRAGWANLRAGRVVQGGSTLTQQLVRNLFLDRSQNLLRKANEVLIALLIEARYDKRTILEAYVNEVFLGQQGGQAIHGFAAASEFWFGRDVRTLGAADIALLVGLVQGPSYHDPRRYPQRAMTRRNRVLAQFFETGLIDEKTLTAAQSQPLDVSAAGALPRNRYPAFLDLVRAQLQRDYPDAELDSAGLAIHTTLAPSTQLLAEAAIGKAFATLGTRADAVEAALVVTGARDGDVQALIGGRNPAAPGFNRALTAARPIGSLVKPFVFLVALAQPQRYSLASLIEDAPVDMPQRDGSRWQPKNDDGRLHGAVPLVDVLANSWNLATVHLGLRVGVDRVRGLIESFGLGRTINPNPSLLLGAVELSPLDVAQLYQYFAADGHAVPLRALRGVLDAQGRPLARYEVKSGTGDYVTASRLVTHALQQAARDGTGRAIGEAGLGHLRAAGKTGTSDTQRDSWFAGYTGSQLAVAWVGRDDNKPTGLYGSTGALRIWIELFRRLPSTPLDPPDGGLETVWIDPESGRRTEEACAGARPMPFAAGYAPTETRGCAFDRLRQWLGSDRTSSDEPSR</sequence>
<evidence type="ECO:0000256" key="7">
    <source>
        <dbReference type="ARBA" id="ARBA00022475"/>
    </source>
</evidence>
<keyword evidence="8" id="KW-0121">Carboxypeptidase</keyword>
<keyword evidence="16" id="KW-0046">Antibiotic resistance</keyword>
<evidence type="ECO:0000256" key="17">
    <source>
        <dbReference type="ARBA" id="ARBA00023268"/>
    </source>
</evidence>
<dbReference type="RefSeq" id="WP_223303838.1">
    <property type="nucleotide sequence ID" value="NZ_CP015249.1"/>
</dbReference>
<dbReference type="GO" id="GO:0009002">
    <property type="term" value="F:serine-type D-Ala-D-Ala carboxypeptidase activity"/>
    <property type="evidence" value="ECO:0007669"/>
    <property type="project" value="UniProtKB-EC"/>
</dbReference>
<evidence type="ECO:0000256" key="16">
    <source>
        <dbReference type="ARBA" id="ARBA00023251"/>
    </source>
</evidence>
<reference evidence="29 30" key="1">
    <citation type="submission" date="2016-04" db="EMBL/GenBank/DDBJ databases">
        <title>Complete genome sequence of Dokdonella koreensis DS-123T.</title>
        <authorList>
            <person name="Kim J.F."/>
            <person name="Lee H."/>
            <person name="Kwak M.-J."/>
        </authorList>
    </citation>
    <scope>NUCLEOTIDE SEQUENCE [LARGE SCALE GENOMIC DNA]</scope>
    <source>
        <strain evidence="29 30">DS-123</strain>
    </source>
</reference>
<evidence type="ECO:0000259" key="27">
    <source>
        <dbReference type="Pfam" id="PF00912"/>
    </source>
</evidence>
<feature type="domain" description="Penicillin-binding protein transpeptidase" evidence="26">
    <location>
        <begin position="423"/>
        <end position="668"/>
    </location>
</feature>
<dbReference type="GO" id="GO:0046677">
    <property type="term" value="P:response to antibiotic"/>
    <property type="evidence" value="ECO:0007669"/>
    <property type="project" value="UniProtKB-UniRule"/>
</dbReference>
<evidence type="ECO:0000256" key="15">
    <source>
        <dbReference type="ARBA" id="ARBA00023136"/>
    </source>
</evidence>
<evidence type="ECO:0000256" key="3">
    <source>
        <dbReference type="ARBA" id="ARBA00004752"/>
    </source>
</evidence>
<evidence type="ECO:0000256" key="24">
    <source>
        <dbReference type="PIRSR" id="PIRSR002799-1"/>
    </source>
</evidence>
<evidence type="ECO:0000256" key="1">
    <source>
        <dbReference type="ARBA" id="ARBA00002624"/>
    </source>
</evidence>
<dbReference type="InterPro" id="IPR050396">
    <property type="entry name" value="Glycosyltr_51/Transpeptidase"/>
</dbReference>
<dbReference type="AlphaFoldDB" id="A0A160DWK8"/>
<evidence type="ECO:0000256" key="20">
    <source>
        <dbReference type="ARBA" id="ARBA00034000"/>
    </source>
</evidence>
<dbReference type="GO" id="GO:0009252">
    <property type="term" value="P:peptidoglycan biosynthetic process"/>
    <property type="evidence" value="ECO:0007669"/>
    <property type="project" value="UniProtKB-UniRule"/>
</dbReference>
<comment type="catalytic activity">
    <reaction evidence="20">
        <text>Preferential cleavage: (Ac)2-L-Lys-D-Ala-|-D-Ala. Also transpeptidation of peptidyl-alanyl moieties that are N-acyl substituents of D-alanine.</text>
        <dbReference type="EC" id="3.4.16.4"/>
    </reaction>
</comment>
<evidence type="ECO:0000259" key="26">
    <source>
        <dbReference type="Pfam" id="PF00905"/>
    </source>
</evidence>